<dbReference type="STRING" id="390270.SAMN04488005_2250"/>
<evidence type="ECO:0000313" key="3">
    <source>
        <dbReference type="Proteomes" id="UP000199478"/>
    </source>
</evidence>
<sequence>MRLLMPLVGLLMLVVAAAIVFVFKIVWDEHVFQQRLVSIEVTAPEGWEIVPYLTAHGETIVQEPLAAPDAPATTTQRLLRGFETLNGDPTKGAVWSAVNGDEIVVLQMAFGPHRPVRNSIFDQMTRASAGESKPNLDVDIAMIRGIALIAKPMLSEVPGQSGPVPVKYRHYVMRLGDEEIDEVVDITLLSNSSDAAVAALLMHVDLGRANGLLPTPDPKFSDSSGIVTPNQQPLAAVPPAPSIAYIAAGMIADGVDLGDPWMEALARIKSAEITNWDGLIALYPDQIAQVPMPLFELLDDGSQENKARYFAARLRNSDRVWNDHEHYILGKIVNPDSTQADFSDYLTGNPDVADDVMALVLQLPAEGVATSTRIVPTTGLQGTNAILQSGQCRVENGVRSCTAGGN</sequence>
<dbReference type="EMBL" id="FOYP01000001">
    <property type="protein sequence ID" value="SFR46441.1"/>
    <property type="molecule type" value="Genomic_DNA"/>
</dbReference>
<gene>
    <name evidence="2" type="ORF">SAMN04488005_2250</name>
</gene>
<dbReference type="RefSeq" id="WP_090199929.1">
    <property type="nucleotide sequence ID" value="NZ_FOYP01000001.1"/>
</dbReference>
<evidence type="ECO:0000256" key="1">
    <source>
        <dbReference type="SAM" id="Phobius"/>
    </source>
</evidence>
<protein>
    <submittedName>
        <fullName evidence="2">Uncharacterized protein</fullName>
    </submittedName>
</protein>
<keyword evidence="1" id="KW-1133">Transmembrane helix</keyword>
<keyword evidence="1" id="KW-0812">Transmembrane</keyword>
<dbReference type="AlphaFoldDB" id="A0A1I6GWJ0"/>
<dbReference type="Proteomes" id="UP000199478">
    <property type="component" value="Unassembled WGS sequence"/>
</dbReference>
<name>A0A1I6GWJ0_9RHOB</name>
<evidence type="ECO:0000313" key="2">
    <source>
        <dbReference type="EMBL" id="SFR46441.1"/>
    </source>
</evidence>
<feature type="transmembrane region" description="Helical" evidence="1">
    <location>
        <begin position="7"/>
        <end position="27"/>
    </location>
</feature>
<keyword evidence="3" id="KW-1185">Reference proteome</keyword>
<proteinExistence type="predicted"/>
<organism evidence="2 3">
    <name type="scientific">Yoonia tamlensis</name>
    <dbReference type="NCBI Taxonomy" id="390270"/>
    <lineage>
        <taxon>Bacteria</taxon>
        <taxon>Pseudomonadati</taxon>
        <taxon>Pseudomonadota</taxon>
        <taxon>Alphaproteobacteria</taxon>
        <taxon>Rhodobacterales</taxon>
        <taxon>Paracoccaceae</taxon>
        <taxon>Yoonia</taxon>
    </lineage>
</organism>
<dbReference type="OrthoDB" id="7799668at2"/>
<keyword evidence="1" id="KW-0472">Membrane</keyword>
<accession>A0A1I6GWJ0</accession>
<reference evidence="3" key="1">
    <citation type="submission" date="2016-10" db="EMBL/GenBank/DDBJ databases">
        <authorList>
            <person name="Varghese N."/>
            <person name="Submissions S."/>
        </authorList>
    </citation>
    <scope>NUCLEOTIDE SEQUENCE [LARGE SCALE GENOMIC DNA]</scope>
    <source>
        <strain evidence="3">DSM 26879</strain>
    </source>
</reference>